<evidence type="ECO:0000256" key="9">
    <source>
        <dbReference type="ARBA" id="ARBA00023031"/>
    </source>
</evidence>
<comment type="subunit">
    <text evidence="11">Interacts with the capsid protein (CP). Part of a MP-CP-viral DNA complex.</text>
</comment>
<evidence type="ECO:0000313" key="14">
    <source>
        <dbReference type="EMBL" id="AFN80717.1"/>
    </source>
</evidence>
<evidence type="ECO:0000256" key="13">
    <source>
        <dbReference type="SAM" id="Phobius"/>
    </source>
</evidence>
<sequence>MSNPATPLGDYTSSQHQGGTQSGSVGIGNDSAWRALALAFTVTTVTLVLLFGAWRLCLKDCLLTLRAKRSKTTTELGFGQTPRRDPVGGGVTQYPPGVPG</sequence>
<keyword evidence="7" id="KW-1043">Host membrane</keyword>
<dbReference type="Pfam" id="PF01708">
    <property type="entry name" value="Gemini_mov"/>
    <property type="match status" value="1"/>
</dbReference>
<dbReference type="GO" id="GO:0016020">
    <property type="term" value="C:membrane"/>
    <property type="evidence" value="ECO:0007669"/>
    <property type="project" value="InterPro"/>
</dbReference>
<evidence type="ECO:0000256" key="11">
    <source>
        <dbReference type="ARBA" id="ARBA00025953"/>
    </source>
</evidence>
<keyword evidence="9" id="KW-0916">Viral movement protein</keyword>
<keyword evidence="10 13" id="KW-0472">Membrane</keyword>
<dbReference type="GeneID" id="13564488"/>
<evidence type="ECO:0000313" key="15">
    <source>
        <dbReference type="Proteomes" id="UP000201985"/>
    </source>
</evidence>
<comment type="similarity">
    <text evidence="3">Belongs to the mastrevirus movement protein family.</text>
</comment>
<dbReference type="GO" id="GO:0046740">
    <property type="term" value="P:transport of virus in host, cell to cell"/>
    <property type="evidence" value="ECO:0007669"/>
    <property type="project" value="UniProtKB-KW"/>
</dbReference>
<evidence type="ECO:0000256" key="12">
    <source>
        <dbReference type="SAM" id="MobiDB-lite"/>
    </source>
</evidence>
<feature type="region of interest" description="Disordered" evidence="12">
    <location>
        <begin position="72"/>
        <end position="100"/>
    </location>
</feature>
<keyword evidence="5" id="KW-0813">Transport</keyword>
<dbReference type="GO" id="GO:0033644">
    <property type="term" value="C:host cell membrane"/>
    <property type="evidence" value="ECO:0007669"/>
    <property type="project" value="UniProtKB-SubCell"/>
</dbReference>
<keyword evidence="6 13" id="KW-0812">Transmembrane</keyword>
<dbReference type="RefSeq" id="YP_006666529.1">
    <property type="nucleotide sequence ID" value="NC_018578.1"/>
</dbReference>
<accession>J7FGJ8</accession>
<evidence type="ECO:0000256" key="7">
    <source>
        <dbReference type="ARBA" id="ARBA00022870"/>
    </source>
</evidence>
<protein>
    <recommendedName>
        <fullName evidence="4">Movement protein</fullName>
    </recommendedName>
</protein>
<dbReference type="KEGG" id="vg:13564488"/>
<dbReference type="OrthoDB" id="27971at10239"/>
<proteinExistence type="inferred from homology"/>
<dbReference type="Proteomes" id="UP000201985">
    <property type="component" value="Segment"/>
</dbReference>
<evidence type="ECO:0000256" key="4">
    <source>
        <dbReference type="ARBA" id="ARBA00014660"/>
    </source>
</evidence>
<name>J7FGJ8_9GEMI</name>
<evidence type="ECO:0000256" key="2">
    <source>
        <dbReference type="ARBA" id="ARBA00004379"/>
    </source>
</evidence>
<feature type="compositionally biased region" description="Low complexity" evidence="12">
    <location>
        <begin position="13"/>
        <end position="24"/>
    </location>
</feature>
<comment type="subcellular location">
    <subcellularLocation>
        <location evidence="2">Host membrane</location>
        <topology evidence="2">Single-pass membrane protein</topology>
    </subcellularLocation>
</comment>
<evidence type="ECO:0000256" key="6">
    <source>
        <dbReference type="ARBA" id="ARBA00022692"/>
    </source>
</evidence>
<dbReference type="EMBL" id="JQ948052">
    <property type="protein sequence ID" value="AFN80717.1"/>
    <property type="molecule type" value="Genomic_DNA"/>
</dbReference>
<keyword evidence="8 13" id="KW-1133">Transmembrane helix</keyword>
<evidence type="ECO:0000256" key="1">
    <source>
        <dbReference type="ARBA" id="ARBA00002157"/>
    </source>
</evidence>
<evidence type="ECO:0000256" key="3">
    <source>
        <dbReference type="ARBA" id="ARBA00010512"/>
    </source>
</evidence>
<comment type="function">
    <text evidence="1">Involved in the viral transport within, and between cells.</text>
</comment>
<evidence type="ECO:0000256" key="10">
    <source>
        <dbReference type="ARBA" id="ARBA00023136"/>
    </source>
</evidence>
<evidence type="ECO:0000256" key="8">
    <source>
        <dbReference type="ARBA" id="ARBA00022989"/>
    </source>
</evidence>
<reference evidence="14 15" key="1">
    <citation type="journal article" date="2012" name="Virus Res.">
        <title>Australian monocot-infecting mastrevirus diversity rivals that in Africa.</title>
        <authorList>
            <person name="Kraberger S."/>
            <person name="Thomas J.E."/>
            <person name="Geering A.D."/>
            <person name="Dayaram A."/>
            <person name="Stainton D."/>
            <person name="Hadfield J."/>
            <person name="Walters M."/>
            <person name="Parmenter K.S."/>
            <person name="van Brunschot S."/>
            <person name="Collings D.A."/>
            <person name="Martin D.P."/>
            <person name="Varsani A."/>
        </authorList>
    </citation>
    <scope>NUCLEOTIDE SEQUENCE [LARGE SCALE GENOMIC DNA]</scope>
    <source>
        <strain evidence="14">AU-3020_2-2011</strain>
    </source>
</reference>
<dbReference type="InterPro" id="IPR002621">
    <property type="entry name" value="Gemini_mov"/>
</dbReference>
<organism evidence="14 15">
    <name type="scientific">Sporobolus striate mosaic virus 2</name>
    <dbReference type="NCBI Taxonomy" id="1302850"/>
    <lineage>
        <taxon>Viruses</taxon>
        <taxon>Monodnaviria</taxon>
        <taxon>Shotokuvirae</taxon>
        <taxon>Cressdnaviricota</taxon>
        <taxon>Repensiviricetes</taxon>
        <taxon>Geplafuvirales</taxon>
        <taxon>Geminiviridae</taxon>
        <taxon>Mastrevirus</taxon>
        <taxon>Mastrevirus sporobosecundi</taxon>
    </lineage>
</organism>
<evidence type="ECO:0000256" key="5">
    <source>
        <dbReference type="ARBA" id="ARBA00022448"/>
    </source>
</evidence>
<keyword evidence="15" id="KW-1185">Reference proteome</keyword>
<feature type="transmembrane region" description="Helical" evidence="13">
    <location>
        <begin position="35"/>
        <end position="58"/>
    </location>
</feature>
<feature type="region of interest" description="Disordered" evidence="12">
    <location>
        <begin position="1"/>
        <end position="24"/>
    </location>
</feature>